<feature type="compositionally biased region" description="Low complexity" evidence="4">
    <location>
        <begin position="957"/>
        <end position="971"/>
    </location>
</feature>
<feature type="domain" description="CS" evidence="5">
    <location>
        <begin position="162"/>
        <end position="251"/>
    </location>
</feature>
<comment type="caution">
    <text evidence="6">The sequence shown here is derived from an EMBL/GenBank/DDBJ whole genome shotgun (WGS) entry which is preliminary data.</text>
</comment>
<dbReference type="InterPro" id="IPR036612">
    <property type="entry name" value="KH_dom_type_1_sf"/>
</dbReference>
<organism evidence="6 7">
    <name type="scientific">Zingiber officinale</name>
    <name type="common">Ginger</name>
    <name type="synonym">Amomum zingiber</name>
    <dbReference type="NCBI Taxonomy" id="94328"/>
    <lineage>
        <taxon>Eukaryota</taxon>
        <taxon>Viridiplantae</taxon>
        <taxon>Streptophyta</taxon>
        <taxon>Embryophyta</taxon>
        <taxon>Tracheophyta</taxon>
        <taxon>Spermatophyta</taxon>
        <taxon>Magnoliopsida</taxon>
        <taxon>Liliopsida</taxon>
        <taxon>Zingiberales</taxon>
        <taxon>Zingiberaceae</taxon>
        <taxon>Zingiber</taxon>
    </lineage>
</organism>
<name>A0A8J5HEG5_ZINOF</name>
<evidence type="ECO:0000256" key="3">
    <source>
        <dbReference type="PROSITE-ProRule" id="PRU00117"/>
    </source>
</evidence>
<accession>A0A8J5HEG5</accession>
<dbReference type="PROSITE" id="PS51203">
    <property type="entry name" value="CS"/>
    <property type="match status" value="1"/>
</dbReference>
<sequence length="971" mass="107490">MVEKLAPCLEMEEDRCERHPEWRRSLGVCPLCLTEKLSNLSSANSSSPLPSNSNNLSSSFSPPLPPPQHGFARTRISEFQQKLLNQSPMLSSVFGKQKQRKGEEIKKANRWWCFWFRIKHSENMTEPTSIYNHMKHRFECQQSFGIEFANFFVRLRLLLSPDRHPSTKWAQSSDTIYITIELPDAKDVKLTLQPEGRFYFSATSGAENIPYELDFELFDKVNVDESKTAVGLRTIYYLIKKADKKWWSRLLKQGGKPPVYLKVDWDKWIDEEDEKENKSEGMNFDGMDFSNLNMGGVDDELDGDEDEDDDDEFAHPADKDGEDDVDDAEEAKPNAEQTAATIDDVGATVFGLNSGNSRVSAGYEDSLRINQDLEWIFVLEDKTLTFKAMAGRRNNNGKRSYSHSDHSENERSKRRNPGEERDTYIPGPEDCVFRYLCPGKKIGSIIGRGGEIVKQLRSETQAKIRIGDTVRGCDERAITIFSTGEETNTLEDIDEKVCPAQDALFKVHDRLVTDDVVGDEDNDGDSPQVTARLLVPSDQIGSIIGKGGQIIQGIRSETGAQVRILKNDRLPACAISGDELLQMLACQMCTGFHMPFPPSNAIVVNSRCLLFSALANYHRNVFSCANINGEASVVKKALFQISSRLHGNPSRSHHLLFATSPSAFPGPNQFGVSSTAGPVIGIGPLVGSYRGYKGEATVDWLYPPARDEGAAKEFSLRLLCPSANIGGVIGKNGVIINQIRQESGASVKVDSNSAEDDCIITISAKEVEQLQPFACMHAFFDDPISPAIDAAVRLQPRCSEKESAEPSYTTRLLVSTLQIGCLIGKAGSIISEMRRTTRANIRVLSKENVPKVASDDDEMVQISGEIDIARNALVCVTTRLKANLFERRENTLSTHVSSAPHHRFPTDAYDGSKYYGGRDSKVHGRGFSDSKGYGTSRDLLPSDAFGDYGGSQGGGSSYSSYDGYSRYGSTG</sequence>
<dbReference type="CDD" id="cd06465">
    <property type="entry name" value="p23_hB-ind1_like"/>
    <property type="match status" value="1"/>
</dbReference>
<dbReference type="SMART" id="SM00322">
    <property type="entry name" value="KH"/>
    <property type="match status" value="4"/>
</dbReference>
<evidence type="ECO:0000313" key="7">
    <source>
        <dbReference type="Proteomes" id="UP000734854"/>
    </source>
</evidence>
<dbReference type="Gene3D" id="2.60.40.790">
    <property type="match status" value="1"/>
</dbReference>
<dbReference type="EMBL" id="JACMSC010000004">
    <property type="protein sequence ID" value="KAG6524540.1"/>
    <property type="molecule type" value="Genomic_DNA"/>
</dbReference>
<dbReference type="PANTHER" id="PTHR10288">
    <property type="entry name" value="KH DOMAIN CONTAINING RNA BINDING PROTEIN"/>
    <property type="match status" value="1"/>
</dbReference>
<dbReference type="CDD" id="cd22459">
    <property type="entry name" value="KH-I_PEPPER_rpt1_like"/>
    <property type="match status" value="2"/>
</dbReference>
<keyword evidence="3" id="KW-0694">RNA-binding</keyword>
<dbReference type="FunFam" id="2.60.40.790:FF:000013">
    <property type="entry name" value="Very-long-chain (3R)-3-hydroxyacyl-CoA dehydratase"/>
    <property type="match status" value="1"/>
</dbReference>
<dbReference type="Proteomes" id="UP000734854">
    <property type="component" value="Unassembled WGS sequence"/>
</dbReference>
<dbReference type="SUPFAM" id="SSF54791">
    <property type="entry name" value="Eukaryotic type KH-domain (KH-domain type I)"/>
    <property type="match status" value="4"/>
</dbReference>
<reference evidence="6 7" key="1">
    <citation type="submission" date="2020-08" db="EMBL/GenBank/DDBJ databases">
        <title>Plant Genome Project.</title>
        <authorList>
            <person name="Zhang R.-G."/>
        </authorList>
    </citation>
    <scope>NUCLEOTIDE SEQUENCE [LARGE SCALE GENOMIC DNA]</scope>
    <source>
        <tissue evidence="6">Rhizome</tissue>
    </source>
</reference>
<dbReference type="Gene3D" id="3.30.310.210">
    <property type="match status" value="2"/>
</dbReference>
<evidence type="ECO:0000313" key="6">
    <source>
        <dbReference type="EMBL" id="KAG6524540.1"/>
    </source>
</evidence>
<dbReference type="InterPro" id="IPR004088">
    <property type="entry name" value="KH_dom_type_1"/>
</dbReference>
<feature type="region of interest" description="Disordered" evidence="4">
    <location>
        <begin position="944"/>
        <end position="971"/>
    </location>
</feature>
<keyword evidence="1" id="KW-0677">Repeat</keyword>
<dbReference type="InterPro" id="IPR004087">
    <property type="entry name" value="KH_dom"/>
</dbReference>
<dbReference type="GO" id="GO:0003723">
    <property type="term" value="F:RNA binding"/>
    <property type="evidence" value="ECO:0007669"/>
    <property type="project" value="UniProtKB-UniRule"/>
</dbReference>
<feature type="region of interest" description="Disordered" evidence="4">
    <location>
        <begin position="295"/>
        <end position="342"/>
    </location>
</feature>
<gene>
    <name evidence="6" type="ORF">ZIOFF_014452</name>
</gene>
<dbReference type="InterPro" id="IPR007052">
    <property type="entry name" value="CS_dom"/>
</dbReference>
<evidence type="ECO:0000256" key="1">
    <source>
        <dbReference type="ARBA" id="ARBA00022737"/>
    </source>
</evidence>
<feature type="region of interest" description="Disordered" evidence="4">
    <location>
        <begin position="43"/>
        <end position="68"/>
    </location>
</feature>
<dbReference type="GO" id="GO:0051879">
    <property type="term" value="F:Hsp90 protein binding"/>
    <property type="evidence" value="ECO:0007669"/>
    <property type="project" value="UniProtKB-ARBA"/>
</dbReference>
<feature type="compositionally biased region" description="Basic and acidic residues" evidence="4">
    <location>
        <begin position="402"/>
        <end position="423"/>
    </location>
</feature>
<dbReference type="Pfam" id="PF04969">
    <property type="entry name" value="CS"/>
    <property type="match status" value="1"/>
</dbReference>
<dbReference type="CDD" id="cd22460">
    <property type="entry name" value="KH-I_PEPPER_rpt2_like"/>
    <property type="match status" value="2"/>
</dbReference>
<dbReference type="AlphaFoldDB" id="A0A8J5HEG5"/>
<feature type="compositionally biased region" description="Acidic residues" evidence="4">
    <location>
        <begin position="320"/>
        <end position="329"/>
    </location>
</feature>
<dbReference type="PROSITE" id="PS50084">
    <property type="entry name" value="KH_TYPE_1"/>
    <property type="match status" value="4"/>
</dbReference>
<evidence type="ECO:0000256" key="4">
    <source>
        <dbReference type="SAM" id="MobiDB-lite"/>
    </source>
</evidence>
<feature type="compositionally biased region" description="Gly residues" evidence="4">
    <location>
        <begin position="947"/>
        <end position="956"/>
    </location>
</feature>
<dbReference type="SUPFAM" id="SSF49764">
    <property type="entry name" value="HSP20-like chaperones"/>
    <property type="match status" value="1"/>
</dbReference>
<feature type="compositionally biased region" description="Low complexity" evidence="4">
    <location>
        <begin position="43"/>
        <end position="61"/>
    </location>
</feature>
<comment type="similarity">
    <text evidence="2">Belongs to the p23/wos2 family.</text>
</comment>
<dbReference type="InterPro" id="IPR008978">
    <property type="entry name" value="HSP20-like_chaperone"/>
</dbReference>
<dbReference type="GO" id="GO:0051087">
    <property type="term" value="F:protein-folding chaperone binding"/>
    <property type="evidence" value="ECO:0007669"/>
    <property type="project" value="UniProtKB-ARBA"/>
</dbReference>
<protein>
    <recommendedName>
        <fullName evidence="5">CS domain-containing protein</fullName>
    </recommendedName>
</protein>
<dbReference type="GO" id="GO:0101031">
    <property type="term" value="C:protein folding chaperone complex"/>
    <property type="evidence" value="ECO:0007669"/>
    <property type="project" value="UniProtKB-ARBA"/>
</dbReference>
<proteinExistence type="inferred from homology"/>
<feature type="region of interest" description="Disordered" evidence="4">
    <location>
        <begin position="390"/>
        <end position="425"/>
    </location>
</feature>
<feature type="compositionally biased region" description="Acidic residues" evidence="4">
    <location>
        <begin position="297"/>
        <end position="312"/>
    </location>
</feature>
<evidence type="ECO:0000259" key="5">
    <source>
        <dbReference type="PROSITE" id="PS51203"/>
    </source>
</evidence>
<evidence type="ECO:0000256" key="2">
    <source>
        <dbReference type="ARBA" id="ARBA00025733"/>
    </source>
</evidence>
<dbReference type="Pfam" id="PF00013">
    <property type="entry name" value="KH_1"/>
    <property type="match status" value="4"/>
</dbReference>
<keyword evidence="7" id="KW-1185">Reference proteome</keyword>